<evidence type="ECO:0000313" key="2">
    <source>
        <dbReference type="Proteomes" id="UP001150581"/>
    </source>
</evidence>
<keyword evidence="2" id="KW-1185">Reference proteome</keyword>
<proteinExistence type="predicted"/>
<comment type="caution">
    <text evidence="1">The sequence shown here is derived from an EMBL/GenBank/DDBJ whole genome shotgun (WGS) entry which is preliminary data.</text>
</comment>
<protein>
    <submittedName>
        <fullName evidence="1">Uncharacterized protein</fullName>
    </submittedName>
</protein>
<evidence type="ECO:0000313" key="1">
    <source>
        <dbReference type="EMBL" id="KAJ1893868.1"/>
    </source>
</evidence>
<name>A0ACC1IF04_9FUNG</name>
<sequence>MFAPDPDALAATAKTLIDRAQHTPTADPTAIASELRQVLDALAQAVQTQPLSEHSRTLEYALQIITHLLTTATLHSSLINCGIQSTIQLLCTMPADIADTPSQGCTDRGSIQGAQTLDACFGGLSRAYEIIDRRIQNDPGGIDETLRLAAQCTECICQGLARLSGGILQSQVIWKSALENTAPLALHLVKICECSARLYAHCASPVVRRQQQQQQQCAEQCAQLKMGVCRLVDLTSGVFRSEAHLTGDSGMKRSLMERYIGYVLGTHRLMLGSPPQFKAQWQTICVIATQFSAPAFDSSAICLRVYKKSCESVRTWCLQSLEQWARAGLEAMEDEKLARRLKTPLAYIRFVVFQMPSLIARVSVDASQWAEVVSCAMAMLDVVFGQLSDIEVLAGISKDVAKSVRQLAVLACSKFTVALFSHSLQPVTQYVGKLARALGDVDQSGGLGASRIPLLDGLQSPAAHREILRIVVENLSSFTAHQQEMLLCPPNSSTTSIVRAFVLAVDRDPASMFVHHRADNGQDREELSEYEDLVVSASLGASKLSPALFALWENSTLLAILSSSQGGLGAQIMVDAWLVLAEHALPRSVILSSIGGIMEVVAADDLLSLDDAQRELLRRLLAGFLAQCTDDEREQVLGNVVGQYSAKHFNSWHQRLVDSSLIIAAALTTEHFAQSAETLRQISGHLSSPVLGIPQSSFLLARFVGSFLNAHMSFQLDPVVPQLTQVFAYLLRLDSPWIVRHEALVRITYFATQSEDSTIFAALIPEDMYQVLMSYIRRSSDSDISIALLDMYRSAFDLQLPRFRDIWNTCSGASSNGHHVATGASKSAVAGIVDSARALIFDLNSLGGPLPDNPSANAFRSELAQLARTIERCLSDL</sequence>
<dbReference type="Proteomes" id="UP001150581">
    <property type="component" value="Unassembled WGS sequence"/>
</dbReference>
<reference evidence="1" key="1">
    <citation type="submission" date="2022-07" db="EMBL/GenBank/DDBJ databases">
        <title>Phylogenomic reconstructions and comparative analyses of Kickxellomycotina fungi.</title>
        <authorList>
            <person name="Reynolds N.K."/>
            <person name="Stajich J.E."/>
            <person name="Barry K."/>
            <person name="Grigoriev I.V."/>
            <person name="Crous P."/>
            <person name="Smith M.E."/>
        </authorList>
    </citation>
    <scope>NUCLEOTIDE SEQUENCE</scope>
    <source>
        <strain evidence="1">Benny 63K</strain>
    </source>
</reference>
<dbReference type="EMBL" id="JANBPG010000774">
    <property type="protein sequence ID" value="KAJ1893868.1"/>
    <property type="molecule type" value="Genomic_DNA"/>
</dbReference>
<gene>
    <name evidence="1" type="ORF">LPJ66_005513</name>
</gene>
<organism evidence="1 2">
    <name type="scientific">Kickxella alabastrina</name>
    <dbReference type="NCBI Taxonomy" id="61397"/>
    <lineage>
        <taxon>Eukaryota</taxon>
        <taxon>Fungi</taxon>
        <taxon>Fungi incertae sedis</taxon>
        <taxon>Zoopagomycota</taxon>
        <taxon>Kickxellomycotina</taxon>
        <taxon>Kickxellomycetes</taxon>
        <taxon>Kickxellales</taxon>
        <taxon>Kickxellaceae</taxon>
        <taxon>Kickxella</taxon>
    </lineage>
</organism>
<accession>A0ACC1IF04</accession>